<evidence type="ECO:0000313" key="6">
    <source>
        <dbReference type="Proteomes" id="UP000462363"/>
    </source>
</evidence>
<dbReference type="SUPFAM" id="SSF51395">
    <property type="entry name" value="FMN-linked oxidoreductases"/>
    <property type="match status" value="1"/>
</dbReference>
<dbReference type="PANTHER" id="PTHR42783">
    <property type="entry name" value="GLUTAMATE SYNTHASE [NADPH] SMALL CHAIN"/>
    <property type="match status" value="1"/>
</dbReference>
<dbReference type="InterPro" id="IPR017900">
    <property type="entry name" value="4Fe4S_Fe_S_CS"/>
</dbReference>
<keyword evidence="1" id="KW-0479">Metal-binding</keyword>
<sequence>MSDIMTCMSFERLLDWIRTEHDTKGTVFGVHRPYVAAEGRNLSIFGRNLETPIGPAAGPNSQLAQNIAAAFYAGSRFFELKTVQIMDGAELAACVNKPCIKADDECYNCEWSTELYVPQAQEEYIKAWFLLAFMAREYGLGSMGGYQFNISVGYDLAGIKSKKIDTFIESMKDASATETFRECRQYLLDHVSEFQNVAKEDIEGISACICNSATISTLHGCPPQEIESIANYLLKEKKMHTFIKCNPTLLGYEFARETLNKMGYDYVAFGRFHFEDDLQYEDAIPMLGRLMELAESLELEFGVKITNTFPVDVKAGELPSEEMYMSGKSLYPLSISLAAKLSEAFEGRLRIAYSGGADAFNIDKIVGTGVWPVTVATTILKPGGYQRLKQLAEMLDDMGVLPFKGIDVEALKRVAEDAITDRHYVKPAKLPVSRKSKEKVPLLDCYTAPCENACPIHQEVSAYMQLAGEEEYEEALQVILNRNALPFITGTICAHGCQSHCTRNFYESPVQIRDTKLQCAKAAYESVLSSLKKRNCCHKKVAIVGGGPSGMAAAFYLARMGADVAIYEKRQKLGGIVSAVIPDFRIDDSVIEKDAALLEKLGVKVFYGREVTSVAELQEEYDAVILAVGAYKRGQLKLDGKEVRNALEFLEEFNRAKGKVNLGKRVVVIGGGNTAMDTARAAKRCAGVEYVYLVYRRTKRYMPADEHELLLAIKDGVEFKELLAPDRMEEGRLICKVTRLGEPDGSGRASVIVTDQTEEIPADTVIAAVGEQVPADFYEANGIHVDGKGRALVSDSLETNRKGVYVIGDGLFGPSLVVKGMANAIKVAESILGMEISGSMAKAAREEEIYAKKGILAEPGQKEADRCLSCSTVCENCVDVCPNRANISIHVPGMDKRQVIHVDYMCNECGNCKSFCPYKSAPYLDKFTLFASEEDMADSRNEGFTVLDRGKASCKVRYLGEEFAWEKGKDAKLPLGLMRLIETVCRDYTYLLYK</sequence>
<evidence type="ECO:0000313" key="5">
    <source>
        <dbReference type="EMBL" id="MSS38849.1"/>
    </source>
</evidence>
<feature type="domain" description="4Fe-4S ferredoxin-type" evidence="4">
    <location>
        <begin position="896"/>
        <end position="927"/>
    </location>
</feature>
<dbReference type="InterPro" id="IPR009051">
    <property type="entry name" value="Helical_ferredxn"/>
</dbReference>
<reference evidence="5 6" key="1">
    <citation type="submission" date="2019-08" db="EMBL/GenBank/DDBJ databases">
        <title>In-depth cultivation of the pig gut microbiome towards novel bacterial diversity and tailored functional studies.</title>
        <authorList>
            <person name="Wylensek D."/>
            <person name="Hitch T.C.A."/>
            <person name="Clavel T."/>
        </authorList>
    </citation>
    <scope>NUCLEOTIDE SEQUENCE [LARGE SCALE GENOMIC DNA]</scope>
    <source>
        <strain evidence="5 6">BL-389-WT-3D</strain>
    </source>
</reference>
<evidence type="ECO:0000256" key="2">
    <source>
        <dbReference type="ARBA" id="ARBA00023004"/>
    </source>
</evidence>
<dbReference type="EMBL" id="VUMB01000001">
    <property type="protein sequence ID" value="MSS38849.1"/>
    <property type="molecule type" value="Genomic_DNA"/>
</dbReference>
<dbReference type="InterPro" id="IPR036188">
    <property type="entry name" value="FAD/NAD-bd_sf"/>
</dbReference>
<proteinExistence type="predicted"/>
<organism evidence="5 6">
    <name type="scientific">Clostridium scindens (strain JCM 10418 / VPI 12708)</name>
    <dbReference type="NCBI Taxonomy" id="29347"/>
    <lineage>
        <taxon>Bacteria</taxon>
        <taxon>Bacillati</taxon>
        <taxon>Bacillota</taxon>
        <taxon>Clostridia</taxon>
        <taxon>Lachnospirales</taxon>
        <taxon>Lachnospiraceae</taxon>
    </lineage>
</organism>
<comment type="caution">
    <text evidence="5">The sequence shown here is derived from an EMBL/GenBank/DDBJ whole genome shotgun (WGS) entry which is preliminary data.</text>
</comment>
<dbReference type="RefSeq" id="WP_154322452.1">
    <property type="nucleotide sequence ID" value="NZ_CP045695.1"/>
</dbReference>
<dbReference type="Gene3D" id="3.50.50.60">
    <property type="entry name" value="FAD/NAD(P)-binding domain"/>
    <property type="match status" value="2"/>
</dbReference>
<name>A0A844F9H8_CLOSV</name>
<dbReference type="SUPFAM" id="SSF46548">
    <property type="entry name" value="alpha-helical ferredoxin"/>
    <property type="match status" value="2"/>
</dbReference>
<dbReference type="NCBIfam" id="TIGR03315">
    <property type="entry name" value="Se_ygfK"/>
    <property type="match status" value="1"/>
</dbReference>
<dbReference type="Proteomes" id="UP000462363">
    <property type="component" value="Unassembled WGS sequence"/>
</dbReference>
<keyword evidence="2" id="KW-0408">Iron</keyword>
<dbReference type="InterPro" id="IPR017896">
    <property type="entry name" value="4Fe4S_Fe-S-bd"/>
</dbReference>
<dbReference type="GO" id="GO:0051536">
    <property type="term" value="F:iron-sulfur cluster binding"/>
    <property type="evidence" value="ECO:0007669"/>
    <property type="project" value="UniProtKB-KW"/>
</dbReference>
<dbReference type="InterPro" id="IPR017701">
    <property type="entry name" value="Se_rdtase_YgfK"/>
</dbReference>
<dbReference type="Gene3D" id="1.10.1060.10">
    <property type="entry name" value="Alpha-helical ferredoxin"/>
    <property type="match status" value="1"/>
</dbReference>
<dbReference type="PROSITE" id="PS51379">
    <property type="entry name" value="4FE4S_FER_2"/>
    <property type="match status" value="1"/>
</dbReference>
<dbReference type="PRINTS" id="PR00469">
    <property type="entry name" value="PNDRDTASEII"/>
</dbReference>
<dbReference type="AlphaFoldDB" id="A0A844F9H8"/>
<keyword evidence="3" id="KW-0411">Iron-sulfur</keyword>
<dbReference type="SUPFAM" id="SSF51971">
    <property type="entry name" value="Nucleotide-binding domain"/>
    <property type="match status" value="2"/>
</dbReference>
<dbReference type="PRINTS" id="PR00368">
    <property type="entry name" value="FADPNR"/>
</dbReference>
<dbReference type="GO" id="GO:0016491">
    <property type="term" value="F:oxidoreductase activity"/>
    <property type="evidence" value="ECO:0007669"/>
    <property type="project" value="InterPro"/>
</dbReference>
<dbReference type="InterPro" id="IPR028261">
    <property type="entry name" value="DPD_II"/>
</dbReference>
<accession>A0A844F9H8</accession>
<gene>
    <name evidence="5" type="primary">ygfK</name>
    <name evidence="5" type="ORF">FYJ37_00395</name>
</gene>
<dbReference type="GO" id="GO:0046872">
    <property type="term" value="F:metal ion binding"/>
    <property type="evidence" value="ECO:0007669"/>
    <property type="project" value="UniProtKB-KW"/>
</dbReference>
<dbReference type="PROSITE" id="PS00198">
    <property type="entry name" value="4FE4S_FER_1"/>
    <property type="match status" value="1"/>
</dbReference>
<evidence type="ECO:0000256" key="1">
    <source>
        <dbReference type="ARBA" id="ARBA00022723"/>
    </source>
</evidence>
<dbReference type="InterPro" id="IPR023753">
    <property type="entry name" value="FAD/NAD-binding_dom"/>
</dbReference>
<protein>
    <submittedName>
        <fullName evidence="5">Putative selenate reductase subunit YgfK</fullName>
    </submittedName>
</protein>
<dbReference type="Pfam" id="PF14691">
    <property type="entry name" value="Fer4_20"/>
    <property type="match status" value="1"/>
</dbReference>
<dbReference type="Pfam" id="PF07992">
    <property type="entry name" value="Pyr_redox_2"/>
    <property type="match status" value="1"/>
</dbReference>
<evidence type="ECO:0000259" key="4">
    <source>
        <dbReference type="PROSITE" id="PS51379"/>
    </source>
</evidence>
<dbReference type="PANTHER" id="PTHR42783:SF3">
    <property type="entry name" value="GLUTAMATE SYNTHASE [NADPH] SMALL CHAIN-RELATED"/>
    <property type="match status" value="1"/>
</dbReference>
<evidence type="ECO:0000256" key="3">
    <source>
        <dbReference type="ARBA" id="ARBA00023014"/>
    </source>
</evidence>